<dbReference type="SUPFAM" id="SSF55031">
    <property type="entry name" value="Bacterial exopeptidase dimerisation domain"/>
    <property type="match status" value="1"/>
</dbReference>
<accession>A0ABS4PBP4</accession>
<dbReference type="Gene3D" id="3.40.630.10">
    <property type="entry name" value="Zn peptidases"/>
    <property type="match status" value="1"/>
</dbReference>
<protein>
    <submittedName>
        <fullName evidence="3">Amidohydrolase</fullName>
    </submittedName>
</protein>
<evidence type="ECO:0000256" key="1">
    <source>
        <dbReference type="ARBA" id="ARBA00022801"/>
    </source>
</evidence>
<dbReference type="Gene3D" id="3.30.70.360">
    <property type="match status" value="1"/>
</dbReference>
<keyword evidence="1" id="KW-0378">Hydrolase</keyword>
<dbReference type="InterPro" id="IPR036264">
    <property type="entry name" value="Bact_exopeptidase_dim_dom"/>
</dbReference>
<organism evidence="3 4">
    <name type="scientific">Winslowiella toletana</name>
    <dbReference type="NCBI Taxonomy" id="92490"/>
    <lineage>
        <taxon>Bacteria</taxon>
        <taxon>Pseudomonadati</taxon>
        <taxon>Pseudomonadota</taxon>
        <taxon>Gammaproteobacteria</taxon>
        <taxon>Enterobacterales</taxon>
        <taxon>Erwiniaceae</taxon>
        <taxon>Winslowiella</taxon>
    </lineage>
</organism>
<dbReference type="Pfam" id="PF01546">
    <property type="entry name" value="Peptidase_M20"/>
    <property type="match status" value="1"/>
</dbReference>
<dbReference type="PANTHER" id="PTHR11014:SF63">
    <property type="entry name" value="METALLOPEPTIDASE, PUTATIVE (AFU_ORTHOLOGUE AFUA_6G09600)-RELATED"/>
    <property type="match status" value="1"/>
</dbReference>
<dbReference type="RefSeq" id="WP_017801111.1">
    <property type="nucleotide sequence ID" value="NZ_JAGGMQ010000001.1"/>
</dbReference>
<dbReference type="InterPro" id="IPR002933">
    <property type="entry name" value="Peptidase_M20"/>
</dbReference>
<name>A0ABS4PBP4_9GAMM</name>
<dbReference type="EMBL" id="JAGGMQ010000001">
    <property type="protein sequence ID" value="MBP2169496.1"/>
    <property type="molecule type" value="Genomic_DNA"/>
</dbReference>
<dbReference type="PIRSF" id="PIRSF005962">
    <property type="entry name" value="Pept_M20D_amidohydro"/>
    <property type="match status" value="1"/>
</dbReference>
<dbReference type="SUPFAM" id="SSF53187">
    <property type="entry name" value="Zn-dependent exopeptidases"/>
    <property type="match status" value="1"/>
</dbReference>
<keyword evidence="4" id="KW-1185">Reference proteome</keyword>
<sequence>MLAIPSQHQDLARFIQDFRHEMHRYPELSNEEFATTARIKAALESHHIRVLDLPLATGLVAEIGGQQTGPLVVLRADIDALPIEEKSGVAYVSQHSGVMHACGHDFHTSAALGAAIMLKAQEENLPGTVRILFQAAEETGHGAPTLLATGALDNARVIFGIHNDPTLPVGVLGSKAGALTAGVDRFDITIAGTGSHAARPHEGNDPIVIAGQLIAALQTLIARNVQSSENAVVSITQIHSGSTWNVIPDRAWLEGTVRSFDQQTRELIERRFREVTQGIGAAFASDITLNWQPGPPSVVNDADWVDFALQQASEVGFETRRVEASPIGEDFAFYQQQIPGAFVMVGSGGPFALHHPEFRVDDRALFPTARYLLQLAVKALVKA</sequence>
<dbReference type="Pfam" id="PF07687">
    <property type="entry name" value="M20_dimer"/>
    <property type="match status" value="1"/>
</dbReference>
<feature type="domain" description="Peptidase M20 dimerisation" evidence="2">
    <location>
        <begin position="182"/>
        <end position="275"/>
    </location>
</feature>
<dbReference type="InterPro" id="IPR011650">
    <property type="entry name" value="Peptidase_M20_dimer"/>
</dbReference>
<evidence type="ECO:0000313" key="3">
    <source>
        <dbReference type="EMBL" id="MBP2169496.1"/>
    </source>
</evidence>
<dbReference type="InterPro" id="IPR017439">
    <property type="entry name" value="Amidohydrolase"/>
</dbReference>
<dbReference type="NCBIfam" id="TIGR01891">
    <property type="entry name" value="amidohydrolases"/>
    <property type="match status" value="1"/>
</dbReference>
<dbReference type="Proteomes" id="UP001195624">
    <property type="component" value="Unassembled WGS sequence"/>
</dbReference>
<evidence type="ECO:0000259" key="2">
    <source>
        <dbReference type="Pfam" id="PF07687"/>
    </source>
</evidence>
<evidence type="ECO:0000313" key="4">
    <source>
        <dbReference type="Proteomes" id="UP001195624"/>
    </source>
</evidence>
<reference evidence="4" key="1">
    <citation type="submission" date="2023-07" db="EMBL/GenBank/DDBJ databases">
        <title>Genome mining of underrepresented organisms for secondary metabolites.</title>
        <authorList>
            <person name="D'Agostino P.M."/>
        </authorList>
    </citation>
    <scope>NUCLEOTIDE SEQUENCE [LARGE SCALE GENOMIC DNA]</scope>
    <source>
        <strain evidence="4">WS4403</strain>
    </source>
</reference>
<dbReference type="PANTHER" id="PTHR11014">
    <property type="entry name" value="PEPTIDASE M20 FAMILY MEMBER"/>
    <property type="match status" value="1"/>
</dbReference>
<comment type="caution">
    <text evidence="3">The sequence shown here is derived from an EMBL/GenBank/DDBJ whole genome shotgun (WGS) entry which is preliminary data.</text>
</comment>
<gene>
    <name evidence="3" type="ORF">J2125_002688</name>
</gene>
<proteinExistence type="predicted"/>